<evidence type="ECO:0000256" key="11">
    <source>
        <dbReference type="ARBA" id="ARBA00049080"/>
    </source>
</evidence>
<evidence type="ECO:0000313" key="17">
    <source>
        <dbReference type="EMBL" id="ADD06299.1"/>
    </source>
</evidence>
<dbReference type="PIRSF" id="PIRSF000161">
    <property type="entry name" value="DHPR"/>
    <property type="match status" value="1"/>
</dbReference>
<dbReference type="RefSeq" id="WP_004214985.1">
    <property type="nucleotide sequence ID" value="NC_013922.1"/>
</dbReference>
<feature type="active site" description="Proton donor" evidence="13">
    <location>
        <position position="164"/>
    </location>
</feature>
<dbReference type="InterPro" id="IPR022664">
    <property type="entry name" value="DapB_N_CS"/>
</dbReference>
<dbReference type="InterPro" id="IPR023940">
    <property type="entry name" value="DHDPR_bac"/>
</dbReference>
<dbReference type="GO" id="GO:0051287">
    <property type="term" value="F:NAD binding"/>
    <property type="evidence" value="ECO:0007669"/>
    <property type="project" value="UniProtKB-UniRule"/>
</dbReference>
<evidence type="ECO:0000256" key="14">
    <source>
        <dbReference type="SAM" id="MobiDB-lite"/>
    </source>
</evidence>
<dbReference type="PANTHER" id="PTHR20836">
    <property type="entry name" value="DIHYDRODIPICOLINATE REDUCTASE"/>
    <property type="match status" value="1"/>
</dbReference>
<dbReference type="SUPFAM" id="SSF51735">
    <property type="entry name" value="NAD(P)-binding Rossmann-fold domains"/>
    <property type="match status" value="1"/>
</dbReference>
<dbReference type="Gene3D" id="3.30.360.10">
    <property type="entry name" value="Dihydrodipicolinate Reductase, domain 2"/>
    <property type="match status" value="1"/>
</dbReference>
<dbReference type="Pfam" id="PF01113">
    <property type="entry name" value="DapB_N"/>
    <property type="match status" value="1"/>
</dbReference>
<feature type="domain" description="Dihydrodipicolinate reductase N-terminal" evidence="15">
    <location>
        <begin position="6"/>
        <end position="131"/>
    </location>
</feature>
<evidence type="ECO:0000259" key="16">
    <source>
        <dbReference type="Pfam" id="PF05173"/>
    </source>
</evidence>
<evidence type="ECO:0000313" key="19">
    <source>
        <dbReference type="Proteomes" id="UP000001879"/>
    </source>
</evidence>
<dbReference type="Proteomes" id="UP000011543">
    <property type="component" value="Unassembled WGS sequence"/>
</dbReference>
<dbReference type="GO" id="GO:0005737">
    <property type="term" value="C:cytoplasm"/>
    <property type="evidence" value="ECO:0007669"/>
    <property type="project" value="UniProtKB-SubCell"/>
</dbReference>
<comment type="function">
    <text evidence="13">Catalyzes the conversion of 4-hydroxy-tetrahydrodipicolinate (HTPA) to tetrahydrodipicolinate.</text>
</comment>
<dbReference type="GO" id="GO:0050661">
    <property type="term" value="F:NADP binding"/>
    <property type="evidence" value="ECO:0007669"/>
    <property type="project" value="UniProtKB-UniRule"/>
</dbReference>
<dbReference type="Proteomes" id="UP000001879">
    <property type="component" value="Chromosome"/>
</dbReference>
<feature type="active site" description="Proton donor/acceptor" evidence="13">
    <location>
        <position position="160"/>
    </location>
</feature>
<keyword evidence="6 13" id="KW-0560">Oxidoreductase</keyword>
<dbReference type="Gene3D" id="3.40.50.720">
    <property type="entry name" value="NAD(P)-binding Rossmann-like Domain"/>
    <property type="match status" value="1"/>
</dbReference>
<evidence type="ECO:0000256" key="1">
    <source>
        <dbReference type="ARBA" id="ARBA00006642"/>
    </source>
</evidence>
<feature type="binding site" evidence="13">
    <location>
        <begin position="128"/>
        <end position="131"/>
    </location>
    <ligand>
        <name>NAD(+)</name>
        <dbReference type="ChEBI" id="CHEBI:57540"/>
    </ligand>
</feature>
<gene>
    <name evidence="13 17" type="primary">dapB</name>
    <name evidence="17" type="ordered locus">Nmag_2743</name>
    <name evidence="18" type="ORF">C500_06671</name>
</gene>
<keyword evidence="2 13" id="KW-0963">Cytoplasm</keyword>
<dbReference type="InterPro" id="IPR000846">
    <property type="entry name" value="DapB_N"/>
</dbReference>
<dbReference type="eggNOG" id="arCOG04393">
    <property type="taxonomic scope" value="Archaea"/>
</dbReference>
<dbReference type="InterPro" id="IPR022663">
    <property type="entry name" value="DapB_C"/>
</dbReference>
<feature type="binding site" evidence="13">
    <location>
        <position position="161"/>
    </location>
    <ligand>
        <name>(S)-2,3,4,5-tetrahydrodipicolinate</name>
        <dbReference type="ChEBI" id="CHEBI:16845"/>
    </ligand>
</feature>
<evidence type="ECO:0000259" key="15">
    <source>
        <dbReference type="Pfam" id="PF01113"/>
    </source>
</evidence>
<keyword evidence="4 13" id="KW-0521">NADP</keyword>
<keyword evidence="8 13" id="KW-0457">Lysine biosynthesis</keyword>
<dbReference type="PANTHER" id="PTHR20836:SF0">
    <property type="entry name" value="4-HYDROXY-TETRAHYDRODIPICOLINATE REDUCTASE 1, CHLOROPLASTIC-RELATED"/>
    <property type="match status" value="1"/>
</dbReference>
<reference evidence="18 20" key="3">
    <citation type="journal article" date="2014" name="PLoS Genet.">
        <title>Phylogenetically driven sequencing of extremely halophilic archaea reveals strategies for static and dynamic osmo-response.</title>
        <authorList>
            <person name="Becker E.A."/>
            <person name="Seitzer P.M."/>
            <person name="Tritt A."/>
            <person name="Larsen D."/>
            <person name="Krusor M."/>
            <person name="Yao A.I."/>
            <person name="Wu D."/>
            <person name="Madern D."/>
            <person name="Eisen J.A."/>
            <person name="Darling A.E."/>
            <person name="Facciotti M.T."/>
        </authorList>
    </citation>
    <scope>NUCLEOTIDE SEQUENCE [LARGE SCALE GENOMIC DNA]</scope>
    <source>
        <strain evidence="20">ATCC 43099 / DSM 3394 / CCM 3739 / CIP 104546 / IAM 13178 / JCM 8861 / NBRC 102185 / NCIMB 2190 / MS3</strain>
        <strain evidence="18">MS-3</strain>
    </source>
</reference>
<dbReference type="HOGENOM" id="CLU_047479_2_2_2"/>
<dbReference type="SUPFAM" id="SSF55347">
    <property type="entry name" value="Glyceraldehyde-3-phosphate dehydrogenase-like, C-terminal domain"/>
    <property type="match status" value="1"/>
</dbReference>
<dbReference type="KEGG" id="nmg:Nmag_2743"/>
<dbReference type="EMBL" id="AOHS01000027">
    <property type="protein sequence ID" value="ELY31264.1"/>
    <property type="molecule type" value="Genomic_DNA"/>
</dbReference>
<comment type="caution">
    <text evidence="13">Lacks conserved residue(s) required for the propagation of feature annotation.</text>
</comment>
<evidence type="ECO:0000256" key="4">
    <source>
        <dbReference type="ARBA" id="ARBA00022857"/>
    </source>
</evidence>
<organism evidence="17 19">
    <name type="scientific">Natrialba magadii (strain ATCC 43099 / DSM 3394 / CCM 3739 / CIP 104546 / IAM 13178 / JCM 8861 / NBRC 102185 / NCIMB 2190 / MS3)</name>
    <name type="common">Natronobacterium magadii</name>
    <dbReference type="NCBI Taxonomy" id="547559"/>
    <lineage>
        <taxon>Archaea</taxon>
        <taxon>Methanobacteriati</taxon>
        <taxon>Methanobacteriota</taxon>
        <taxon>Stenosarchaea group</taxon>
        <taxon>Halobacteria</taxon>
        <taxon>Halobacteriales</taxon>
        <taxon>Natrialbaceae</taxon>
        <taxon>Natrialba</taxon>
    </lineage>
</organism>
<evidence type="ECO:0000256" key="9">
    <source>
        <dbReference type="ARBA" id="ARBA00037922"/>
    </source>
</evidence>
<dbReference type="PROSITE" id="PS01298">
    <property type="entry name" value="DAPB"/>
    <property type="match status" value="1"/>
</dbReference>
<reference evidence="19" key="1">
    <citation type="submission" date="2010-02" db="EMBL/GenBank/DDBJ databases">
        <title>Complete sequence of chromosome of Natrialba magadii ATCC 43099.</title>
        <authorList>
            <consortium name="US DOE Joint Genome Institute"/>
            <person name="Lucas S."/>
            <person name="Copeland A."/>
            <person name="Lapidus A."/>
            <person name="Cheng J.-F."/>
            <person name="Bruce D."/>
            <person name="Goodwin L."/>
            <person name="Pitluck S."/>
            <person name="Davenport K."/>
            <person name="Saunders E."/>
            <person name="Detter J.C."/>
            <person name="Han C."/>
            <person name="Tapia R."/>
            <person name="Land M."/>
            <person name="Hauser L."/>
            <person name="Kyrpides N."/>
            <person name="Mikhailova N."/>
            <person name="De Castro R.E."/>
            <person name="Maupin-Furlow J.A."/>
            <person name="Woyke T."/>
        </authorList>
    </citation>
    <scope>NUCLEOTIDE SEQUENCE [LARGE SCALE GENOMIC DNA]</scope>
    <source>
        <strain evidence="19">ATCC 43099 / DSM 3394 / CCM 3739 / CIP 104546 / IAM 13178 / JCM 8861 / NBRC 102185 / NCIMB 2190 / MS3</strain>
    </source>
</reference>
<evidence type="ECO:0000256" key="2">
    <source>
        <dbReference type="ARBA" id="ARBA00022490"/>
    </source>
</evidence>
<feature type="region of interest" description="Disordered" evidence="14">
    <location>
        <begin position="181"/>
        <end position="202"/>
    </location>
</feature>
<dbReference type="PATRIC" id="fig|547559.17.peg.1295"/>
<keyword evidence="5 13" id="KW-0220">Diaminopimelate biosynthesis</keyword>
<dbReference type="GO" id="GO:0008839">
    <property type="term" value="F:4-hydroxy-tetrahydrodipicolinate reductase"/>
    <property type="evidence" value="ECO:0007669"/>
    <property type="project" value="UniProtKB-UniRule"/>
</dbReference>
<keyword evidence="3 13" id="KW-0028">Amino-acid biosynthesis</keyword>
<dbReference type="STRING" id="547559.Nmag_2743"/>
<keyword evidence="19" id="KW-1185">Reference proteome</keyword>
<dbReference type="GO" id="GO:0016726">
    <property type="term" value="F:oxidoreductase activity, acting on CH or CH2 groups, NAD or NADP as acceptor"/>
    <property type="evidence" value="ECO:0007669"/>
    <property type="project" value="UniProtKB-UniRule"/>
</dbReference>
<proteinExistence type="inferred from homology"/>
<name>D3SZN9_NATMM</name>
<dbReference type="CDD" id="cd02274">
    <property type="entry name" value="DHDPR_N"/>
    <property type="match status" value="1"/>
</dbReference>
<evidence type="ECO:0000256" key="7">
    <source>
        <dbReference type="ARBA" id="ARBA00023027"/>
    </source>
</evidence>
<reference evidence="17" key="4">
    <citation type="submission" date="2016-09" db="EMBL/GenBank/DDBJ databases">
        <authorList>
            <person name="Pfeiffer F."/>
        </authorList>
    </citation>
    <scope>NUCLEOTIDE SEQUENCE</scope>
    <source>
        <strain evidence="17">ATCC 43099</strain>
    </source>
</reference>
<evidence type="ECO:0000256" key="8">
    <source>
        <dbReference type="ARBA" id="ARBA00023154"/>
    </source>
</evidence>
<evidence type="ECO:0000256" key="3">
    <source>
        <dbReference type="ARBA" id="ARBA00022605"/>
    </source>
</evidence>
<feature type="binding site" evidence="13">
    <location>
        <begin position="11"/>
        <end position="16"/>
    </location>
    <ligand>
        <name>NAD(+)</name>
        <dbReference type="ChEBI" id="CHEBI:57540"/>
    </ligand>
</feature>
<feature type="binding site" evidence="13">
    <location>
        <begin position="170"/>
        <end position="171"/>
    </location>
    <ligand>
        <name>(S)-2,3,4,5-tetrahydrodipicolinate</name>
        <dbReference type="ChEBI" id="CHEBI:16845"/>
    </ligand>
</feature>
<evidence type="ECO:0000256" key="6">
    <source>
        <dbReference type="ARBA" id="ARBA00023002"/>
    </source>
</evidence>
<comment type="catalytic activity">
    <reaction evidence="11 13">
        <text>(S)-2,3,4,5-tetrahydrodipicolinate + NADP(+) + H2O = (2S,4S)-4-hydroxy-2,3,4,5-tetrahydrodipicolinate + NADPH + H(+)</text>
        <dbReference type="Rhea" id="RHEA:35331"/>
        <dbReference type="ChEBI" id="CHEBI:15377"/>
        <dbReference type="ChEBI" id="CHEBI:15378"/>
        <dbReference type="ChEBI" id="CHEBI:16845"/>
        <dbReference type="ChEBI" id="CHEBI:57783"/>
        <dbReference type="ChEBI" id="CHEBI:58349"/>
        <dbReference type="ChEBI" id="CHEBI:67139"/>
        <dbReference type="EC" id="1.17.1.8"/>
    </reaction>
</comment>
<accession>D3SZN9</accession>
<feature type="compositionally biased region" description="Basic and acidic residues" evidence="14">
    <location>
        <begin position="185"/>
        <end position="201"/>
    </location>
</feature>
<evidence type="ECO:0000256" key="10">
    <source>
        <dbReference type="ARBA" id="ARBA00038983"/>
    </source>
</evidence>
<dbReference type="InterPro" id="IPR036291">
    <property type="entry name" value="NAD(P)-bd_dom_sf"/>
</dbReference>
<dbReference type="PaxDb" id="547559-Nmag_2743"/>
<sequence length="267" mass="28115">MTEPTRIGVTGATGRMGREVIAAITDREDCVVAFAVNREPNGETVDGVEIEPAAEFDSLLAEREPDAVIDFTGPESALEYVQACTDADADAGDDTTTTTAFVTGTTGFTDDQHDVLESAAESIPVLHAPNFARGVQALVNVVGDVVQNLPGYDVELVEAHHNAKRDAPSGTANRLLDEIEANGEFGDRTHGREGEAPREGSEIGVHAIRAGNITGEHEIILAGNHEEVRLTHRAEDRGVFAAGAVDAAVWIAGAKAGSYDFADVIDA</sequence>
<dbReference type="GeneID" id="8825599"/>
<dbReference type="HAMAP" id="MF_00102">
    <property type="entry name" value="DapB"/>
    <property type="match status" value="1"/>
</dbReference>
<evidence type="ECO:0000256" key="12">
    <source>
        <dbReference type="ARBA" id="ARBA00049396"/>
    </source>
</evidence>
<dbReference type="OrthoDB" id="195035at2157"/>
<evidence type="ECO:0000256" key="13">
    <source>
        <dbReference type="HAMAP-Rule" id="MF_00102"/>
    </source>
</evidence>
<comment type="pathway">
    <text evidence="9 13">Amino-acid biosynthesis; L-lysine biosynthesis via DAP pathway; (S)-tetrahydrodipicolinate from L-aspartate: step 4/4.</text>
</comment>
<dbReference type="AlphaFoldDB" id="D3SZN9"/>
<comment type="subunit">
    <text evidence="13">Homotetramer.</text>
</comment>
<dbReference type="UniPathway" id="UPA00034">
    <property type="reaction ID" value="UER00018"/>
</dbReference>
<keyword evidence="7 13" id="KW-0520">NAD</keyword>
<protein>
    <recommendedName>
        <fullName evidence="10 13">4-hydroxy-tetrahydrodipicolinate reductase</fullName>
        <shortName evidence="13">HTPA reductase</shortName>
        <ecNumber evidence="10 13">1.17.1.8</ecNumber>
    </recommendedName>
</protein>
<comment type="catalytic activity">
    <reaction evidence="12 13">
        <text>(S)-2,3,4,5-tetrahydrodipicolinate + NAD(+) + H2O = (2S,4S)-4-hydroxy-2,3,4,5-tetrahydrodipicolinate + NADH + H(+)</text>
        <dbReference type="Rhea" id="RHEA:35323"/>
        <dbReference type="ChEBI" id="CHEBI:15377"/>
        <dbReference type="ChEBI" id="CHEBI:15378"/>
        <dbReference type="ChEBI" id="CHEBI:16845"/>
        <dbReference type="ChEBI" id="CHEBI:57540"/>
        <dbReference type="ChEBI" id="CHEBI:57945"/>
        <dbReference type="ChEBI" id="CHEBI:67139"/>
        <dbReference type="EC" id="1.17.1.8"/>
    </reaction>
</comment>
<comment type="similarity">
    <text evidence="1 13">Belongs to the DapB family.</text>
</comment>
<dbReference type="NCBIfam" id="TIGR00036">
    <property type="entry name" value="dapB"/>
    <property type="match status" value="1"/>
</dbReference>
<dbReference type="EMBL" id="CP001932">
    <property type="protein sequence ID" value="ADD06299.1"/>
    <property type="molecule type" value="Genomic_DNA"/>
</dbReference>
<feature type="binding site" evidence="13">
    <location>
        <begin position="104"/>
        <end position="106"/>
    </location>
    <ligand>
        <name>NAD(+)</name>
        <dbReference type="ChEBI" id="CHEBI:57540"/>
    </ligand>
</feature>
<evidence type="ECO:0000313" key="20">
    <source>
        <dbReference type="Proteomes" id="UP000011543"/>
    </source>
</evidence>
<feature type="domain" description="Dihydrodipicolinate reductase C-terminal" evidence="16">
    <location>
        <begin position="134"/>
        <end position="265"/>
    </location>
</feature>
<comment type="subcellular location">
    <subcellularLocation>
        <location evidence="13">Cytoplasm</location>
    </subcellularLocation>
</comment>
<evidence type="ECO:0000313" key="18">
    <source>
        <dbReference type="EMBL" id="ELY31264.1"/>
    </source>
</evidence>
<dbReference type="GO" id="GO:0009089">
    <property type="term" value="P:lysine biosynthetic process via diaminopimelate"/>
    <property type="evidence" value="ECO:0007669"/>
    <property type="project" value="UniProtKB-UniRule"/>
</dbReference>
<evidence type="ECO:0000256" key="5">
    <source>
        <dbReference type="ARBA" id="ARBA00022915"/>
    </source>
</evidence>
<dbReference type="EC" id="1.17.1.8" evidence="10 13"/>
<comment type="caution">
    <text evidence="13">Was originally thought to be a dihydrodipicolinate reductase (DHDPR), catalyzing the conversion of dihydrodipicolinate to tetrahydrodipicolinate. However, it was shown in E.coli that the substrate of the enzymatic reaction is not dihydrodipicolinate (DHDP) but in fact (2S,4S)-4-hydroxy-2,3,4,5-tetrahydrodipicolinic acid (HTPA), the product released by the DapA-catalyzed reaction.</text>
</comment>
<dbReference type="GO" id="GO:0019877">
    <property type="term" value="P:diaminopimelate biosynthetic process"/>
    <property type="evidence" value="ECO:0007669"/>
    <property type="project" value="UniProtKB-UniRule"/>
</dbReference>
<reference evidence="17 19" key="2">
    <citation type="journal article" date="2012" name="BMC Genomics">
        <title>A comparative genomics perspective on the genetic content of the alkaliphilic haloarchaeon Natrialba magadii ATCC 43099T.</title>
        <authorList>
            <person name="Siddaramappa S."/>
            <person name="Challacombe J.F."/>
            <person name="Decastro R.E."/>
            <person name="Pfeiffer F."/>
            <person name="Sastre D.E."/>
            <person name="Gimenez M.I."/>
            <person name="Paggi R.A."/>
            <person name="Detter J.C."/>
            <person name="Davenport K.W."/>
            <person name="Goodwin L.A."/>
            <person name="Kyrpides N."/>
            <person name="Tapia R."/>
            <person name="Pitluck S."/>
            <person name="Lucas S."/>
            <person name="Woyke T."/>
            <person name="Maupin-Furlow J.A."/>
        </authorList>
    </citation>
    <scope>NUCLEOTIDE SEQUENCE [LARGE SCALE GENOMIC DNA]</scope>
    <source>
        <strain evidence="17">ATCC 43099</strain>
        <strain evidence="19">ATCC 43099 / DSM 3394 / CCM 3739 / CIP 104546 / IAM 13178 / JCM 8861 / NBRC 102185 / NCIMB 2190 / MS3</strain>
    </source>
</reference>
<dbReference type="Pfam" id="PF05173">
    <property type="entry name" value="DapB_C"/>
    <property type="match status" value="1"/>
</dbReference>